<dbReference type="PANTHER" id="PTHR35277:SF10">
    <property type="entry name" value="OS09G0363700 PROTEIN"/>
    <property type="match status" value="1"/>
</dbReference>
<keyword evidence="4" id="KW-1185">Reference proteome</keyword>
<evidence type="ECO:0000313" key="4">
    <source>
        <dbReference type="Proteomes" id="UP001642360"/>
    </source>
</evidence>
<feature type="region of interest" description="Disordered" evidence="1">
    <location>
        <begin position="185"/>
        <end position="228"/>
    </location>
</feature>
<feature type="region of interest" description="Disordered" evidence="1">
    <location>
        <begin position="38"/>
        <end position="62"/>
    </location>
</feature>
<accession>A0ABC8SPT3</accession>
<name>A0ABC8SPT3_9AQUA</name>
<gene>
    <name evidence="2" type="ORF">ILEXP_LOCUS27901</name>
    <name evidence="3" type="ORF">ILEXP_LOCUS47001</name>
</gene>
<dbReference type="PANTHER" id="PTHR35277">
    <property type="entry name" value="OS09G0363700 PROTEIN"/>
    <property type="match status" value="1"/>
</dbReference>
<dbReference type="Proteomes" id="UP001642360">
    <property type="component" value="Unassembled WGS sequence"/>
</dbReference>
<organism evidence="2 4">
    <name type="scientific">Ilex paraguariensis</name>
    <name type="common">yerba mate</name>
    <dbReference type="NCBI Taxonomy" id="185542"/>
    <lineage>
        <taxon>Eukaryota</taxon>
        <taxon>Viridiplantae</taxon>
        <taxon>Streptophyta</taxon>
        <taxon>Embryophyta</taxon>
        <taxon>Tracheophyta</taxon>
        <taxon>Spermatophyta</taxon>
        <taxon>Magnoliopsida</taxon>
        <taxon>eudicotyledons</taxon>
        <taxon>Gunneridae</taxon>
        <taxon>Pentapetalae</taxon>
        <taxon>asterids</taxon>
        <taxon>campanulids</taxon>
        <taxon>Aquifoliales</taxon>
        <taxon>Aquifoliaceae</taxon>
        <taxon>Ilex</taxon>
    </lineage>
</organism>
<protein>
    <submittedName>
        <fullName evidence="2">Uncharacterized protein</fullName>
    </submittedName>
</protein>
<evidence type="ECO:0000313" key="2">
    <source>
        <dbReference type="EMBL" id="CAK9159202.1"/>
    </source>
</evidence>
<dbReference type="AlphaFoldDB" id="A0ABC8SPT3"/>
<evidence type="ECO:0000313" key="3">
    <source>
        <dbReference type="EMBL" id="CAK9177138.1"/>
    </source>
</evidence>
<evidence type="ECO:0000256" key="1">
    <source>
        <dbReference type="SAM" id="MobiDB-lite"/>
    </source>
</evidence>
<feature type="compositionally biased region" description="Basic and acidic residues" evidence="1">
    <location>
        <begin position="86"/>
        <end position="139"/>
    </location>
</feature>
<dbReference type="EMBL" id="CAUOFW020006969">
    <property type="protein sequence ID" value="CAK9177138.1"/>
    <property type="molecule type" value="Genomic_DNA"/>
</dbReference>
<feature type="region of interest" description="Disordered" evidence="1">
    <location>
        <begin position="1"/>
        <end position="24"/>
    </location>
</feature>
<dbReference type="EMBL" id="CAUOFW020003325">
    <property type="protein sequence ID" value="CAK9159202.1"/>
    <property type="molecule type" value="Genomic_DNA"/>
</dbReference>
<sequence>MAESKPDPSSNSSPDKGVKAPNLFERAKEEIDAMLHFERRSHHHHKETHGLRNDIDENTPITDLKAPNVFERAKEEIEALVQTIHPKKDSKPSHDETRDASTKSGPRPEKSDSHSGKDAKAHNLIERTKDQIEGIMHKEKVPHHNHKETHGRSDDIDENTPIEEIKAPNVFERAKEEIEALFQTMHQKKESGNGVSSAKKEGGKFTMSIGRGLERICSPRGHNKDPHS</sequence>
<reference evidence="2 4" key="1">
    <citation type="submission" date="2024-02" db="EMBL/GenBank/DDBJ databases">
        <authorList>
            <person name="Vignale AGUSTIN F."/>
            <person name="Sosa J E."/>
            <person name="Modenutti C."/>
        </authorList>
    </citation>
    <scope>NUCLEOTIDE SEQUENCE [LARGE SCALE GENOMIC DNA]</scope>
</reference>
<feature type="region of interest" description="Disordered" evidence="1">
    <location>
        <begin position="75"/>
        <end position="171"/>
    </location>
</feature>
<proteinExistence type="predicted"/>
<comment type="caution">
    <text evidence="2">The sequence shown here is derived from an EMBL/GenBank/DDBJ whole genome shotgun (WGS) entry which is preliminary data.</text>
</comment>